<comment type="caution">
    <text evidence="1">The sequence shown here is derived from an EMBL/GenBank/DDBJ whole genome shotgun (WGS) entry which is preliminary data.</text>
</comment>
<evidence type="ECO:0000313" key="1">
    <source>
        <dbReference type="EMBL" id="KAK2952930.1"/>
    </source>
</evidence>
<gene>
    <name evidence="1" type="ORF">BLNAU_12106</name>
</gene>
<name>A0ABQ9XRM6_9EUKA</name>
<protein>
    <submittedName>
        <fullName evidence="1">Uncharacterized protein</fullName>
    </submittedName>
</protein>
<dbReference type="Proteomes" id="UP001281761">
    <property type="component" value="Unassembled WGS sequence"/>
</dbReference>
<accession>A0ABQ9XRM6</accession>
<keyword evidence="2" id="KW-1185">Reference proteome</keyword>
<organism evidence="1 2">
    <name type="scientific">Blattamonas nauphoetae</name>
    <dbReference type="NCBI Taxonomy" id="2049346"/>
    <lineage>
        <taxon>Eukaryota</taxon>
        <taxon>Metamonada</taxon>
        <taxon>Preaxostyla</taxon>
        <taxon>Oxymonadida</taxon>
        <taxon>Blattamonas</taxon>
    </lineage>
</organism>
<sequence>MVLISSIDQTITAAVLAKLRTLIKRCSTTYRFTLVKADLIPQLINTLNPQTLSFTEAEDIHINLMKLILESLWLATPYGLTCLEIADTFEPQSLLATIFMQTVAPAEGYICHLCVNRYSIVDGEQSRLFLILLARLLRISPFYRPTLEIVLHMPVVLTIPSSLTFFEAEQSIRPFLDGMIAHQRERNRTWREELQMWKEVDRMLRMEGIEDVMEEKLRNDKYSFHGIKQEPGCNLDAIQNGQSMIIFRTINGPATFLGMNLTILSNGARYEHPSNNVTALKCSSCQNLISFPLRTVPPHQLVEDCHSKVETFVLSKPESLASDERLQLAHANALNPCVNFSNSYKPAQSSSWHVALSNQPNILIEFGRMWDRVFRTPPDGRLVHRKTQLHRRTSSLRLRRSMKPSFPLHNIHSSTLFTTDTFTTNQPAAVANRQRSGCMKTPQIGLNSETGDEDFFCWLPNSKCQTLHNVVPRTGSLFDGPSRVQPIPLTHFLPNLPQLRLTTPPSRHPPPLTQPALRRLGRLSPIFTCGTRGGRFAGSDSESEMTLSVDEALVVFCSSVLLALVEGRSVSCGSKWR</sequence>
<evidence type="ECO:0000313" key="2">
    <source>
        <dbReference type="Proteomes" id="UP001281761"/>
    </source>
</evidence>
<reference evidence="1 2" key="1">
    <citation type="journal article" date="2022" name="bioRxiv">
        <title>Genomics of Preaxostyla Flagellates Illuminates Evolutionary Transitions and the Path Towards Mitochondrial Loss.</title>
        <authorList>
            <person name="Novak L.V.F."/>
            <person name="Treitli S.C."/>
            <person name="Pyrih J."/>
            <person name="Halakuc P."/>
            <person name="Pipaliya S.V."/>
            <person name="Vacek V."/>
            <person name="Brzon O."/>
            <person name="Soukal P."/>
            <person name="Eme L."/>
            <person name="Dacks J.B."/>
            <person name="Karnkowska A."/>
            <person name="Elias M."/>
            <person name="Hampl V."/>
        </authorList>
    </citation>
    <scope>NUCLEOTIDE SEQUENCE [LARGE SCALE GENOMIC DNA]</scope>
    <source>
        <strain evidence="1">NAU3</strain>
        <tissue evidence="1">Gut</tissue>
    </source>
</reference>
<proteinExistence type="predicted"/>
<dbReference type="EMBL" id="JARBJD010000097">
    <property type="protein sequence ID" value="KAK2952930.1"/>
    <property type="molecule type" value="Genomic_DNA"/>
</dbReference>